<gene>
    <name evidence="2" type="ORF">OA57_01765</name>
</gene>
<accession>A0A0A3ANL0</accession>
<dbReference type="InterPro" id="IPR005019">
    <property type="entry name" value="Adenine_glyco"/>
</dbReference>
<dbReference type="Pfam" id="PF03352">
    <property type="entry name" value="Adenine_glyco"/>
    <property type="match status" value="1"/>
</dbReference>
<dbReference type="SUPFAM" id="SSF48150">
    <property type="entry name" value="DNA-glycosylase"/>
    <property type="match status" value="1"/>
</dbReference>
<reference evidence="2 3" key="1">
    <citation type="submission" date="2014-11" db="EMBL/GenBank/DDBJ databases">
        <title>Draft genome sequence of Chelonobacter oris 1662T, associated with respiratory disease in Hermann's Tortoises.</title>
        <authorList>
            <person name="Kudirkiene E."/>
            <person name="Hansen M.J."/>
            <person name="Bojesen A.M."/>
        </authorList>
    </citation>
    <scope>NUCLEOTIDE SEQUENCE [LARGE SCALE GENOMIC DNA]</scope>
    <source>
        <strain evidence="2 3">1662</strain>
    </source>
</reference>
<dbReference type="RefSeq" id="WP_034612684.1">
    <property type="nucleotide sequence ID" value="NZ_JSUM01000003.1"/>
</dbReference>
<dbReference type="PANTHER" id="PTHR30037:SF4">
    <property type="entry name" value="DNA-3-METHYLADENINE GLYCOSYLASE I"/>
    <property type="match status" value="1"/>
</dbReference>
<evidence type="ECO:0000313" key="2">
    <source>
        <dbReference type="EMBL" id="KGQ70998.1"/>
    </source>
</evidence>
<proteinExistence type="predicted"/>
<dbReference type="AlphaFoldDB" id="A0A0A3ANL0"/>
<organism evidence="2 3">
    <name type="scientific">Chelonobacter oris</name>
    <dbReference type="NCBI Taxonomy" id="505317"/>
    <lineage>
        <taxon>Bacteria</taxon>
        <taxon>Pseudomonadati</taxon>
        <taxon>Pseudomonadota</taxon>
        <taxon>Gammaproteobacteria</taxon>
        <taxon>Pasteurellales</taxon>
        <taxon>Pasteurellaceae</taxon>
        <taxon>Chelonobacter</taxon>
    </lineage>
</organism>
<evidence type="ECO:0000313" key="3">
    <source>
        <dbReference type="Proteomes" id="UP000030380"/>
    </source>
</evidence>
<dbReference type="InterPro" id="IPR052891">
    <property type="entry name" value="DNA-3mA_glycosylase"/>
</dbReference>
<dbReference type="GO" id="GO:0006284">
    <property type="term" value="P:base-excision repair"/>
    <property type="evidence" value="ECO:0007669"/>
    <property type="project" value="InterPro"/>
</dbReference>
<evidence type="ECO:0000256" key="1">
    <source>
        <dbReference type="PIRSR" id="PIRSR605019-1"/>
    </source>
</evidence>
<feature type="binding site" evidence="1">
    <location>
        <position position="166"/>
    </location>
    <ligand>
        <name>Zn(2+)</name>
        <dbReference type="ChEBI" id="CHEBI:29105"/>
    </ligand>
</feature>
<comment type="caution">
    <text evidence="2">The sequence shown here is derived from an EMBL/GenBank/DDBJ whole genome shotgun (WGS) entry which is preliminary data.</text>
</comment>
<keyword evidence="3" id="KW-1185">Reference proteome</keyword>
<keyword evidence="1" id="KW-0862">Zinc</keyword>
<name>A0A0A3ANL0_9PAST</name>
<dbReference type="GO" id="GO:0008725">
    <property type="term" value="F:DNA-3-methyladenine glycosylase activity"/>
    <property type="evidence" value="ECO:0007669"/>
    <property type="project" value="InterPro"/>
</dbReference>
<dbReference type="Gene3D" id="1.10.340.30">
    <property type="entry name" value="Hypothetical protein, domain 2"/>
    <property type="match status" value="1"/>
</dbReference>
<dbReference type="STRING" id="505317.OA57_01765"/>
<protein>
    <submittedName>
        <fullName evidence="2">DNA-3-methyladenine glycosylase</fullName>
    </submittedName>
</protein>
<dbReference type="EMBL" id="JSUM01000003">
    <property type="protein sequence ID" value="KGQ70998.1"/>
    <property type="molecule type" value="Genomic_DNA"/>
</dbReference>
<sequence length="185" mass="21685">MSYCDYVNTLPLQQDEVNKIYHDHHYGYPISDDNQLFERLVLEINQAGLSWTLMLKKQQNFRNAYSQFEIATVAAYTDVDRERLLNDAGIVRNKLKVNAAIYNASQILQLQQQYGSFKNWLDYHHPRPLTDWVKLFKKQFKFVGEEIVNEFLMSCGYLQGAHQPDCPIYAKILASEPAWHHNKKA</sequence>
<dbReference type="OrthoDB" id="9807664at2"/>
<keyword evidence="1" id="KW-0479">Metal-binding</keyword>
<dbReference type="InterPro" id="IPR011257">
    <property type="entry name" value="DNA_glycosylase"/>
</dbReference>
<feature type="binding site" evidence="1">
    <location>
        <position position="4"/>
    </location>
    <ligand>
        <name>Zn(2+)</name>
        <dbReference type="ChEBI" id="CHEBI:29105"/>
    </ligand>
</feature>
<dbReference type="Proteomes" id="UP000030380">
    <property type="component" value="Unassembled WGS sequence"/>
</dbReference>
<feature type="binding site" evidence="1">
    <location>
        <position position="22"/>
    </location>
    <ligand>
        <name>Zn(2+)</name>
        <dbReference type="ChEBI" id="CHEBI:29105"/>
    </ligand>
</feature>
<dbReference type="PANTHER" id="PTHR30037">
    <property type="entry name" value="DNA-3-METHYLADENINE GLYCOSYLASE 1"/>
    <property type="match status" value="1"/>
</dbReference>
<feature type="binding site" evidence="1">
    <location>
        <position position="162"/>
    </location>
    <ligand>
        <name>Zn(2+)</name>
        <dbReference type="ChEBI" id="CHEBI:29105"/>
    </ligand>
</feature>
<dbReference type="GO" id="GO:0046872">
    <property type="term" value="F:metal ion binding"/>
    <property type="evidence" value="ECO:0007669"/>
    <property type="project" value="UniProtKB-KW"/>
</dbReference>